<protein>
    <recommendedName>
        <fullName evidence="4">Sigma-70-like protein</fullName>
    </recommendedName>
</protein>
<sequence>MLTLPRRHFVSGPQRSTASPLPDMGVPEAVSEHDQGTLAPSSATDANGLLSRTVRGDESAFTALFDCASAPVYGLLNRTLRDPGQATEVAETVWLQVWHLHDAAWPSTDLDPDSGPSQRPRAALVGPSTATRPHTWGAIRAVLRPVCRWEGVGTPEQDRPFPFKRGWRASHCCTQRDPVRGGVAAGQVDFRPGPGELPRISTALLLSRSTLNHTARGHRRAVGSRRRCPDAAQQCSCWSTCAKVRDLRRGGIRLFGVGTAWRYVDETTGLLSARAPGLDDELRRIRWRGKRPRDRRRHAHRLRPRGRRSALPLRQAPPPWGEHPSCGRSRGRSGMGFRSLSHSEKCP</sequence>
<evidence type="ECO:0008006" key="4">
    <source>
        <dbReference type="Google" id="ProtNLM"/>
    </source>
</evidence>
<dbReference type="InterPro" id="IPR013325">
    <property type="entry name" value="RNA_pol_sigma_r2"/>
</dbReference>
<gene>
    <name evidence="2" type="ORF">F4561_005188</name>
</gene>
<name>A0A7W7RLU7_9ACTN</name>
<dbReference type="GO" id="GO:0006352">
    <property type="term" value="P:DNA-templated transcription initiation"/>
    <property type="evidence" value="ECO:0007669"/>
    <property type="project" value="InterPro"/>
</dbReference>
<reference evidence="2 3" key="1">
    <citation type="submission" date="2020-08" db="EMBL/GenBank/DDBJ databases">
        <title>Sequencing the genomes of 1000 actinobacteria strains.</title>
        <authorList>
            <person name="Klenk H.-P."/>
        </authorList>
    </citation>
    <scope>NUCLEOTIDE SEQUENCE [LARGE SCALE GENOMIC DNA]</scope>
    <source>
        <strain evidence="2 3">DSM 102030</strain>
    </source>
</reference>
<evidence type="ECO:0000313" key="3">
    <source>
        <dbReference type="Proteomes" id="UP000523007"/>
    </source>
</evidence>
<dbReference type="AlphaFoldDB" id="A0A7W7RLU7"/>
<proteinExistence type="predicted"/>
<feature type="region of interest" description="Disordered" evidence="1">
    <location>
        <begin position="1"/>
        <end position="45"/>
    </location>
</feature>
<comment type="caution">
    <text evidence="2">The sequence shown here is derived from an EMBL/GenBank/DDBJ whole genome shotgun (WGS) entry which is preliminary data.</text>
</comment>
<dbReference type="Gene3D" id="1.10.1740.10">
    <property type="match status" value="1"/>
</dbReference>
<keyword evidence="3" id="KW-1185">Reference proteome</keyword>
<feature type="region of interest" description="Disordered" evidence="1">
    <location>
        <begin position="290"/>
        <end position="347"/>
    </location>
</feature>
<dbReference type="SUPFAM" id="SSF88946">
    <property type="entry name" value="Sigma2 domain of RNA polymerase sigma factors"/>
    <property type="match status" value="1"/>
</dbReference>
<dbReference type="Proteomes" id="UP000523007">
    <property type="component" value="Unassembled WGS sequence"/>
</dbReference>
<dbReference type="GO" id="GO:0003700">
    <property type="term" value="F:DNA-binding transcription factor activity"/>
    <property type="evidence" value="ECO:0007669"/>
    <property type="project" value="InterPro"/>
</dbReference>
<evidence type="ECO:0000313" key="2">
    <source>
        <dbReference type="EMBL" id="MBB4934368.1"/>
    </source>
</evidence>
<evidence type="ECO:0000256" key="1">
    <source>
        <dbReference type="SAM" id="MobiDB-lite"/>
    </source>
</evidence>
<accession>A0A7W7RLU7</accession>
<dbReference type="EMBL" id="JACHJT010000001">
    <property type="protein sequence ID" value="MBB4934368.1"/>
    <property type="molecule type" value="Genomic_DNA"/>
</dbReference>
<organism evidence="2 3">
    <name type="scientific">Lipingzhangella halophila</name>
    <dbReference type="NCBI Taxonomy" id="1783352"/>
    <lineage>
        <taxon>Bacteria</taxon>
        <taxon>Bacillati</taxon>
        <taxon>Actinomycetota</taxon>
        <taxon>Actinomycetes</taxon>
        <taxon>Streptosporangiales</taxon>
        <taxon>Nocardiopsidaceae</taxon>
        <taxon>Lipingzhangella</taxon>
    </lineage>
</organism>
<feature type="region of interest" description="Disordered" evidence="1">
    <location>
        <begin position="108"/>
        <end position="130"/>
    </location>
</feature>
<feature type="compositionally biased region" description="Basic residues" evidence="1">
    <location>
        <begin position="290"/>
        <end position="308"/>
    </location>
</feature>